<comment type="caution">
    <text evidence="7">The sequence shown here is derived from an EMBL/GenBank/DDBJ whole genome shotgun (WGS) entry which is preliminary data.</text>
</comment>
<dbReference type="Gene3D" id="3.40.30.10">
    <property type="entry name" value="Glutaredoxin"/>
    <property type="match status" value="1"/>
</dbReference>
<organism evidence="7 8">
    <name type="scientific">Halovulum dunhuangense</name>
    <dbReference type="NCBI Taxonomy" id="1505036"/>
    <lineage>
        <taxon>Bacteria</taxon>
        <taxon>Pseudomonadati</taxon>
        <taxon>Pseudomonadota</taxon>
        <taxon>Alphaproteobacteria</taxon>
        <taxon>Rhodobacterales</taxon>
        <taxon>Paracoccaceae</taxon>
        <taxon>Halovulum</taxon>
    </lineage>
</organism>
<keyword evidence="8" id="KW-1185">Reference proteome</keyword>
<comment type="similarity">
    <text evidence="1 5">Belongs to the glutathione peroxidase family.</text>
</comment>
<keyword evidence="6" id="KW-0732">Signal</keyword>
<dbReference type="PROSITE" id="PS00460">
    <property type="entry name" value="GLUTATHIONE_PEROXID_1"/>
    <property type="match status" value="1"/>
</dbReference>
<dbReference type="PANTHER" id="PTHR11592">
    <property type="entry name" value="GLUTATHIONE PEROXIDASE"/>
    <property type="match status" value="1"/>
</dbReference>
<sequence length="173" mass="18659">MFTRRAALALGIVFWTGTAAMADDGFRFSSIDGGQIDLTAHRGKPVLVVNTASRCGFTDQYDGLQALHEGFGGRVLVLAVPSDDFGGQELATGAEVKEFCEVNFGLTLPMTEITRVRGGDAHPFYRWAAEQGVTPRWNFHKILLDGEGRIVGDFPSSVRPESAQLSGAIEALL</sequence>
<dbReference type="InterPro" id="IPR029759">
    <property type="entry name" value="GPX_AS"/>
</dbReference>
<feature type="active site" evidence="4">
    <location>
        <position position="55"/>
    </location>
</feature>
<keyword evidence="2 5" id="KW-0575">Peroxidase</keyword>
<evidence type="ECO:0000256" key="1">
    <source>
        <dbReference type="ARBA" id="ARBA00006926"/>
    </source>
</evidence>
<dbReference type="RefSeq" id="WP_171324540.1">
    <property type="nucleotide sequence ID" value="NZ_JABFBC010000001.1"/>
</dbReference>
<feature type="signal peptide" evidence="6">
    <location>
        <begin position="1"/>
        <end position="22"/>
    </location>
</feature>
<proteinExistence type="inferred from homology"/>
<dbReference type="InterPro" id="IPR036249">
    <property type="entry name" value="Thioredoxin-like_sf"/>
</dbReference>
<gene>
    <name evidence="7" type="ORF">HMH01_09250</name>
</gene>
<feature type="chain" id="PRO_5032892775" description="Glutathione peroxidase" evidence="6">
    <location>
        <begin position="23"/>
        <end position="173"/>
    </location>
</feature>
<dbReference type="PROSITE" id="PS51355">
    <property type="entry name" value="GLUTATHIONE_PEROXID_3"/>
    <property type="match status" value="1"/>
</dbReference>
<protein>
    <recommendedName>
        <fullName evidence="5">Glutathione peroxidase</fullName>
    </recommendedName>
</protein>
<evidence type="ECO:0000256" key="6">
    <source>
        <dbReference type="SAM" id="SignalP"/>
    </source>
</evidence>
<dbReference type="PANTHER" id="PTHR11592:SF78">
    <property type="entry name" value="GLUTATHIONE PEROXIDASE"/>
    <property type="match status" value="1"/>
</dbReference>
<dbReference type="GO" id="GO:0004601">
    <property type="term" value="F:peroxidase activity"/>
    <property type="evidence" value="ECO:0007669"/>
    <property type="project" value="UniProtKB-KW"/>
</dbReference>
<evidence type="ECO:0000256" key="5">
    <source>
        <dbReference type="RuleBase" id="RU000499"/>
    </source>
</evidence>
<evidence type="ECO:0000256" key="3">
    <source>
        <dbReference type="ARBA" id="ARBA00023002"/>
    </source>
</evidence>
<dbReference type="AlphaFoldDB" id="A0A849L310"/>
<dbReference type="InterPro" id="IPR000889">
    <property type="entry name" value="Glutathione_peroxidase"/>
</dbReference>
<evidence type="ECO:0000256" key="2">
    <source>
        <dbReference type="ARBA" id="ARBA00022559"/>
    </source>
</evidence>
<dbReference type="PRINTS" id="PR01011">
    <property type="entry name" value="GLUTPROXDASE"/>
</dbReference>
<dbReference type="EMBL" id="JABFBC010000001">
    <property type="protein sequence ID" value="NNU80620.1"/>
    <property type="molecule type" value="Genomic_DNA"/>
</dbReference>
<dbReference type="SUPFAM" id="SSF52833">
    <property type="entry name" value="Thioredoxin-like"/>
    <property type="match status" value="1"/>
</dbReference>
<dbReference type="CDD" id="cd00340">
    <property type="entry name" value="GSH_Peroxidase"/>
    <property type="match status" value="1"/>
</dbReference>
<evidence type="ECO:0000313" key="8">
    <source>
        <dbReference type="Proteomes" id="UP000572377"/>
    </source>
</evidence>
<keyword evidence="3 5" id="KW-0560">Oxidoreductase</keyword>
<dbReference type="PIRSF" id="PIRSF000303">
    <property type="entry name" value="Glutathion_perox"/>
    <property type="match status" value="1"/>
</dbReference>
<reference evidence="7 8" key="1">
    <citation type="submission" date="2020-05" db="EMBL/GenBank/DDBJ databases">
        <title>Gimesia benthica sp. nov., a novel planctomycete isolated from a deep-sea water sample of the Northwest Indian Ocean.</title>
        <authorList>
            <person name="Wang J."/>
            <person name="Ruan C."/>
            <person name="Song L."/>
            <person name="Zhu Y."/>
            <person name="Li A."/>
            <person name="Zheng X."/>
            <person name="Wang L."/>
            <person name="Lu Z."/>
            <person name="Huang Y."/>
            <person name="Du W."/>
            <person name="Zhou Y."/>
            <person name="Huang L."/>
            <person name="Dai X."/>
        </authorList>
    </citation>
    <scope>NUCLEOTIDE SEQUENCE [LARGE SCALE GENOMIC DNA]</scope>
    <source>
        <strain evidence="7 8">YYQ-30</strain>
    </source>
</reference>
<accession>A0A849L310</accession>
<dbReference type="Proteomes" id="UP000572377">
    <property type="component" value="Unassembled WGS sequence"/>
</dbReference>
<name>A0A849L310_9RHOB</name>
<evidence type="ECO:0000313" key="7">
    <source>
        <dbReference type="EMBL" id="NNU80620.1"/>
    </source>
</evidence>
<evidence type="ECO:0000256" key="4">
    <source>
        <dbReference type="PIRSR" id="PIRSR000303-1"/>
    </source>
</evidence>
<dbReference type="GO" id="GO:0034599">
    <property type="term" value="P:cellular response to oxidative stress"/>
    <property type="evidence" value="ECO:0007669"/>
    <property type="project" value="TreeGrafter"/>
</dbReference>
<dbReference type="Pfam" id="PF00255">
    <property type="entry name" value="GSHPx"/>
    <property type="match status" value="1"/>
</dbReference>